<evidence type="ECO:0000313" key="1">
    <source>
        <dbReference type="EMBL" id="KAJ5377667.1"/>
    </source>
</evidence>
<dbReference type="AlphaFoldDB" id="A0A9W9VD76"/>
<gene>
    <name evidence="1" type="ORF">N7496_005076</name>
</gene>
<proteinExistence type="predicted"/>
<keyword evidence="2" id="KW-1185">Reference proteome</keyword>
<accession>A0A9W9VD76</accession>
<dbReference type="Proteomes" id="UP001147782">
    <property type="component" value="Unassembled WGS sequence"/>
</dbReference>
<dbReference type="RefSeq" id="XP_056556530.1">
    <property type="nucleotide sequence ID" value="XM_056698005.1"/>
</dbReference>
<reference evidence="1" key="1">
    <citation type="submission" date="2022-11" db="EMBL/GenBank/DDBJ databases">
        <authorList>
            <person name="Petersen C."/>
        </authorList>
    </citation>
    <scope>NUCLEOTIDE SEQUENCE</scope>
    <source>
        <strain evidence="1">IBT 29864</strain>
    </source>
</reference>
<name>A0A9W9VD76_9EURO</name>
<sequence length="81" mass="8900">MAWGNAITTQTENLLSYIVPDEAIPEMVEMSARGLALPFRLSAKVPMKLGSRRSLTFPAWWKILLGKSGGRLGDGELGFHL</sequence>
<dbReference type="EMBL" id="JAPZBS010000004">
    <property type="protein sequence ID" value="KAJ5377667.1"/>
    <property type="molecule type" value="Genomic_DNA"/>
</dbReference>
<organism evidence="1 2">
    <name type="scientific">Penicillium cataractarum</name>
    <dbReference type="NCBI Taxonomy" id="2100454"/>
    <lineage>
        <taxon>Eukaryota</taxon>
        <taxon>Fungi</taxon>
        <taxon>Dikarya</taxon>
        <taxon>Ascomycota</taxon>
        <taxon>Pezizomycotina</taxon>
        <taxon>Eurotiomycetes</taxon>
        <taxon>Eurotiomycetidae</taxon>
        <taxon>Eurotiales</taxon>
        <taxon>Aspergillaceae</taxon>
        <taxon>Penicillium</taxon>
    </lineage>
</organism>
<dbReference type="GeneID" id="81437184"/>
<reference evidence="1" key="2">
    <citation type="journal article" date="2023" name="IMA Fungus">
        <title>Comparative genomic study of the Penicillium genus elucidates a diverse pangenome and 15 lateral gene transfer events.</title>
        <authorList>
            <person name="Petersen C."/>
            <person name="Sorensen T."/>
            <person name="Nielsen M.R."/>
            <person name="Sondergaard T.E."/>
            <person name="Sorensen J.L."/>
            <person name="Fitzpatrick D.A."/>
            <person name="Frisvad J.C."/>
            <person name="Nielsen K.L."/>
        </authorList>
    </citation>
    <scope>NUCLEOTIDE SEQUENCE</scope>
    <source>
        <strain evidence="1">IBT 29864</strain>
    </source>
</reference>
<protein>
    <submittedName>
        <fullName evidence="1">Uncharacterized protein</fullName>
    </submittedName>
</protein>
<comment type="caution">
    <text evidence="1">The sequence shown here is derived from an EMBL/GenBank/DDBJ whole genome shotgun (WGS) entry which is preliminary data.</text>
</comment>
<evidence type="ECO:0000313" key="2">
    <source>
        <dbReference type="Proteomes" id="UP001147782"/>
    </source>
</evidence>